<dbReference type="InterPro" id="IPR036681">
    <property type="entry name" value="PgpA-like_sf"/>
</dbReference>
<organism evidence="1 2">
    <name type="scientific">Pyrodictium occultum</name>
    <dbReference type="NCBI Taxonomy" id="2309"/>
    <lineage>
        <taxon>Archaea</taxon>
        <taxon>Thermoproteota</taxon>
        <taxon>Thermoprotei</taxon>
        <taxon>Desulfurococcales</taxon>
        <taxon>Pyrodictiaceae</taxon>
        <taxon>Pyrodictium</taxon>
    </lineage>
</organism>
<dbReference type="InterPro" id="IPR052209">
    <property type="entry name" value="CbiZ"/>
</dbReference>
<dbReference type="NCBIfam" id="NF038002">
    <property type="entry name" value="bifunc_CbiS"/>
    <property type="match status" value="1"/>
</dbReference>
<dbReference type="EMBL" id="LNTB01000001">
    <property type="protein sequence ID" value="KSW12060.1"/>
    <property type="molecule type" value="Genomic_DNA"/>
</dbReference>
<evidence type="ECO:0008006" key="3">
    <source>
        <dbReference type="Google" id="ProtNLM"/>
    </source>
</evidence>
<dbReference type="PANTHER" id="PTHR35336:SF5">
    <property type="entry name" value="ADENOSYLCOBINAMIDE AMIDOHYDROLASE"/>
    <property type="match status" value="1"/>
</dbReference>
<dbReference type="GO" id="GO:0008962">
    <property type="term" value="F:phosphatidylglycerophosphatase activity"/>
    <property type="evidence" value="ECO:0007669"/>
    <property type="project" value="InterPro"/>
</dbReference>
<sequence>MVPGMPAPGARLEGDTLVVELGGRYKVLSSISGLVSSEHIVFHHVPRGFSVRDVEAYRREVARSHGLPEETPVFLTAVEPGRHQVLSSGGVHVVATVGLEPPVCVEQERLYEPPMAGTINIAVIVEEQVLTPAGLVDLLRVAVEAKTLAASLLLLPCRGRASGTATDAVAVAARVDEKGLPWAGMATRLGNTVARLVREAVLRGDRRSLGERLRGALGLGPEELLEDMLRMYRRAPVPGVSLEEASRLLQEMLDRVLRDPNVWAFLVAARELDIHGVSGTLPGLSRGGFEADSRGIVADEALAAALALYLAGFRGLLAAYWVDRSKHEAGLRLASLPVFGDDAAAALAGALLARLYDRLLGTGV</sequence>
<dbReference type="GO" id="GO:0006629">
    <property type="term" value="P:lipid metabolic process"/>
    <property type="evidence" value="ECO:0007669"/>
    <property type="project" value="InterPro"/>
</dbReference>
<evidence type="ECO:0000313" key="1">
    <source>
        <dbReference type="EMBL" id="KSW12060.1"/>
    </source>
</evidence>
<dbReference type="Pfam" id="PF01955">
    <property type="entry name" value="CbiZ"/>
    <property type="match status" value="1"/>
</dbReference>
<dbReference type="Proteomes" id="UP000053352">
    <property type="component" value="Unassembled WGS sequence"/>
</dbReference>
<evidence type="ECO:0000313" key="2">
    <source>
        <dbReference type="Proteomes" id="UP000053352"/>
    </source>
</evidence>
<gene>
    <name evidence="1" type="ORF">CF15_04585</name>
</gene>
<dbReference type="SUPFAM" id="SSF101307">
    <property type="entry name" value="YutG-like"/>
    <property type="match status" value="1"/>
</dbReference>
<name>A0A0V8RVI0_PYROC</name>
<accession>A0A0V8RVI0</accession>
<dbReference type="AlphaFoldDB" id="A0A0V8RVI0"/>
<keyword evidence="2" id="KW-1185">Reference proteome</keyword>
<dbReference type="PANTHER" id="PTHR35336">
    <property type="entry name" value="ADENOSYLCOBINAMIDE AMIDOHYDROLASE"/>
    <property type="match status" value="1"/>
</dbReference>
<dbReference type="InterPro" id="IPR002808">
    <property type="entry name" value="AdoCbi_amidolase"/>
</dbReference>
<proteinExistence type="predicted"/>
<dbReference type="STRING" id="2309.CF15_04585"/>
<reference evidence="1 2" key="1">
    <citation type="submission" date="2015-11" db="EMBL/GenBank/DDBJ databases">
        <title>Genome sequence of Pyrodictium occultum PL-19, a marine hyperthermophilic archaeon isolated from Volcano, Italy.</title>
        <authorList>
            <person name="Utturkar S."/>
            <person name="Huber H."/>
            <person name="Leptihn S."/>
            <person name="Brown S."/>
            <person name="Stetter K.O."/>
            <person name="Podar M."/>
        </authorList>
    </citation>
    <scope>NUCLEOTIDE SEQUENCE [LARGE SCALE GENOMIC DNA]</scope>
    <source>
        <strain evidence="1 2">PL-19</strain>
    </source>
</reference>
<dbReference type="Gene3D" id="1.10.3760.10">
    <property type="entry name" value="PgpA-like"/>
    <property type="match status" value="1"/>
</dbReference>
<protein>
    <recommendedName>
        <fullName evidence="3">YutG/PgpA domain-containing protein</fullName>
    </recommendedName>
</protein>
<comment type="caution">
    <text evidence="1">The sequence shown here is derived from an EMBL/GenBank/DDBJ whole genome shotgun (WGS) entry which is preliminary data.</text>
</comment>